<dbReference type="EMBL" id="HACG01051147">
    <property type="protein sequence ID" value="CEK98018.1"/>
    <property type="molecule type" value="Transcribed_RNA"/>
</dbReference>
<accession>A0A0B7BYI1</accession>
<protein>
    <submittedName>
        <fullName evidence="2">Uncharacterized protein</fullName>
    </submittedName>
</protein>
<evidence type="ECO:0000313" key="2">
    <source>
        <dbReference type="EMBL" id="CEK98018.1"/>
    </source>
</evidence>
<organism evidence="2">
    <name type="scientific">Arion vulgaris</name>
    <dbReference type="NCBI Taxonomy" id="1028688"/>
    <lineage>
        <taxon>Eukaryota</taxon>
        <taxon>Metazoa</taxon>
        <taxon>Spiralia</taxon>
        <taxon>Lophotrochozoa</taxon>
        <taxon>Mollusca</taxon>
        <taxon>Gastropoda</taxon>
        <taxon>Heterobranchia</taxon>
        <taxon>Euthyneura</taxon>
        <taxon>Panpulmonata</taxon>
        <taxon>Eupulmonata</taxon>
        <taxon>Stylommatophora</taxon>
        <taxon>Helicina</taxon>
        <taxon>Arionoidea</taxon>
        <taxon>Arionidae</taxon>
        <taxon>Arion</taxon>
    </lineage>
</organism>
<name>A0A0B7BYI1_9EUPU</name>
<reference evidence="2" key="1">
    <citation type="submission" date="2014-12" db="EMBL/GenBank/DDBJ databases">
        <title>Insight into the proteome of Arion vulgaris.</title>
        <authorList>
            <person name="Aradska J."/>
            <person name="Bulat T."/>
            <person name="Smidak R."/>
            <person name="Sarate P."/>
            <person name="Gangsoo J."/>
            <person name="Sialana F."/>
            <person name="Bilban M."/>
            <person name="Lubec G."/>
        </authorList>
    </citation>
    <scope>NUCLEOTIDE SEQUENCE</scope>
    <source>
        <tissue evidence="2">Skin</tissue>
    </source>
</reference>
<sequence>KRQLVTNYKKQMEEYQGAREKYRKGSWKKREDYRKSAIIERKKHQQVELEVEKTPFEKYISWCNSLIRVLSRYSSLAAQEPSLDSISPASSVEEPELAEEIDDGQYILLKKNGEGLEHTLGARRPSKKNRRPRKQS</sequence>
<evidence type="ECO:0000256" key="1">
    <source>
        <dbReference type="SAM" id="MobiDB-lite"/>
    </source>
</evidence>
<feature type="compositionally biased region" description="Basic residues" evidence="1">
    <location>
        <begin position="124"/>
        <end position="136"/>
    </location>
</feature>
<feature type="non-terminal residue" evidence="2">
    <location>
        <position position="1"/>
    </location>
</feature>
<feature type="region of interest" description="Disordered" evidence="1">
    <location>
        <begin position="117"/>
        <end position="136"/>
    </location>
</feature>
<dbReference type="AlphaFoldDB" id="A0A0B7BYI1"/>
<proteinExistence type="predicted"/>
<feature type="non-terminal residue" evidence="2">
    <location>
        <position position="136"/>
    </location>
</feature>
<gene>
    <name evidence="2" type="primary">ORF217539</name>
</gene>